<gene>
    <name evidence="2" type="ORF">KC669_00385</name>
</gene>
<sequence length="175" mass="20047">MSDDSVSPSINFNIDSETDTLGSDQSRVQTDDSKKDSLCEMCSLAPKQDPFKVRFTDKEGLRRGFYNAIEKGLIDPEHVEHFRIIMGNPCVILGQFVFERIAGMTQQTITEVAMRTKFTQEEVAQLIIEGFGKGENGDNVTYGEYCKFTDEERIELFYAVFNYHMPSIIQFIREQ</sequence>
<dbReference type="EMBL" id="JAGQLF010000003">
    <property type="protein sequence ID" value="MCA9386471.1"/>
    <property type="molecule type" value="Genomic_DNA"/>
</dbReference>
<name>A0A955RL16_9BACT</name>
<dbReference type="Proteomes" id="UP000714915">
    <property type="component" value="Unassembled WGS sequence"/>
</dbReference>
<feature type="region of interest" description="Disordered" evidence="1">
    <location>
        <begin position="1"/>
        <end position="32"/>
    </location>
</feature>
<organism evidence="2 3">
    <name type="scientific">Candidatus Dojkabacteria bacterium</name>
    <dbReference type="NCBI Taxonomy" id="2099670"/>
    <lineage>
        <taxon>Bacteria</taxon>
        <taxon>Candidatus Dojkabacteria</taxon>
    </lineage>
</organism>
<reference evidence="2" key="1">
    <citation type="submission" date="2020-04" db="EMBL/GenBank/DDBJ databases">
        <authorList>
            <person name="Zhang T."/>
        </authorList>
    </citation>
    <scope>NUCLEOTIDE SEQUENCE</scope>
    <source>
        <strain evidence="2">HKST-UBA09</strain>
    </source>
</reference>
<feature type="compositionally biased region" description="Polar residues" evidence="1">
    <location>
        <begin position="1"/>
        <end position="28"/>
    </location>
</feature>
<accession>A0A955RL16</accession>
<evidence type="ECO:0000313" key="3">
    <source>
        <dbReference type="Proteomes" id="UP000714915"/>
    </source>
</evidence>
<dbReference type="AlphaFoldDB" id="A0A955RL16"/>
<reference evidence="2" key="2">
    <citation type="journal article" date="2021" name="Microbiome">
        <title>Successional dynamics and alternative stable states in a saline activated sludge microbial community over 9 years.</title>
        <authorList>
            <person name="Wang Y."/>
            <person name="Ye J."/>
            <person name="Ju F."/>
            <person name="Liu L."/>
            <person name="Boyd J.A."/>
            <person name="Deng Y."/>
            <person name="Parks D.H."/>
            <person name="Jiang X."/>
            <person name="Yin X."/>
            <person name="Woodcroft B.J."/>
            <person name="Tyson G.W."/>
            <person name="Hugenholtz P."/>
            <person name="Polz M.F."/>
            <person name="Zhang T."/>
        </authorList>
    </citation>
    <scope>NUCLEOTIDE SEQUENCE</scope>
    <source>
        <strain evidence="2">HKST-UBA09</strain>
    </source>
</reference>
<proteinExistence type="predicted"/>
<evidence type="ECO:0000256" key="1">
    <source>
        <dbReference type="SAM" id="MobiDB-lite"/>
    </source>
</evidence>
<protein>
    <submittedName>
        <fullName evidence="2">Uncharacterized protein</fullName>
    </submittedName>
</protein>
<comment type="caution">
    <text evidence="2">The sequence shown here is derived from an EMBL/GenBank/DDBJ whole genome shotgun (WGS) entry which is preliminary data.</text>
</comment>
<evidence type="ECO:0000313" key="2">
    <source>
        <dbReference type="EMBL" id="MCA9386471.1"/>
    </source>
</evidence>